<dbReference type="Proteomes" id="UP000247409">
    <property type="component" value="Unassembled WGS sequence"/>
</dbReference>
<gene>
    <name evidence="1" type="ORF">BWQ96_03155</name>
</gene>
<comment type="caution">
    <text evidence="1">The sequence shown here is derived from an EMBL/GenBank/DDBJ whole genome shotgun (WGS) entry which is preliminary data.</text>
</comment>
<sequence>MPLLVDFSTAEDYIIDLVFLESDTEDEDYERRRKAVVPSLTREIAESLQQFYKDVNRYMGVPLSPSTP</sequence>
<accession>A0A2V3IY48</accession>
<protein>
    <submittedName>
        <fullName evidence="1">Uncharacterized protein</fullName>
    </submittedName>
</protein>
<dbReference type="AlphaFoldDB" id="A0A2V3IY48"/>
<evidence type="ECO:0000313" key="2">
    <source>
        <dbReference type="Proteomes" id="UP000247409"/>
    </source>
</evidence>
<keyword evidence="2" id="KW-1185">Reference proteome</keyword>
<evidence type="ECO:0000313" key="1">
    <source>
        <dbReference type="EMBL" id="PXF47078.1"/>
    </source>
</evidence>
<organism evidence="1 2">
    <name type="scientific">Gracilariopsis chorda</name>
    <dbReference type="NCBI Taxonomy" id="448386"/>
    <lineage>
        <taxon>Eukaryota</taxon>
        <taxon>Rhodophyta</taxon>
        <taxon>Florideophyceae</taxon>
        <taxon>Rhodymeniophycidae</taxon>
        <taxon>Gracilariales</taxon>
        <taxon>Gracilariaceae</taxon>
        <taxon>Gracilariopsis</taxon>
    </lineage>
</organism>
<dbReference type="EMBL" id="NBIV01000029">
    <property type="protein sequence ID" value="PXF47078.1"/>
    <property type="molecule type" value="Genomic_DNA"/>
</dbReference>
<reference evidence="1 2" key="1">
    <citation type="journal article" date="2018" name="Mol. Biol. Evol.">
        <title>Analysis of the draft genome of the red seaweed Gracilariopsis chorda provides insights into genome size evolution in Rhodophyta.</title>
        <authorList>
            <person name="Lee J."/>
            <person name="Yang E.C."/>
            <person name="Graf L."/>
            <person name="Yang J.H."/>
            <person name="Qiu H."/>
            <person name="Zel Zion U."/>
            <person name="Chan C.X."/>
            <person name="Stephens T.G."/>
            <person name="Weber A.P.M."/>
            <person name="Boo G.H."/>
            <person name="Boo S.M."/>
            <person name="Kim K.M."/>
            <person name="Shin Y."/>
            <person name="Jung M."/>
            <person name="Lee S.J."/>
            <person name="Yim H.S."/>
            <person name="Lee J.H."/>
            <person name="Bhattacharya D."/>
            <person name="Yoon H.S."/>
        </authorList>
    </citation>
    <scope>NUCLEOTIDE SEQUENCE [LARGE SCALE GENOMIC DNA]</scope>
    <source>
        <strain evidence="1 2">SKKU-2015</strain>
        <tissue evidence="1">Whole body</tissue>
    </source>
</reference>
<name>A0A2V3IY48_9FLOR</name>
<proteinExistence type="predicted"/>